<dbReference type="Proteomes" id="UP000256337">
    <property type="component" value="Unassembled WGS sequence"/>
</dbReference>
<sequence length="62" mass="7129">MRSKGLNPLFNFFSVKVILFFVLCILVVMIGILIGFIINHDNILNAFDLKFWQHLYNIIGGS</sequence>
<accession>A0A3E0IEF7</accession>
<gene>
    <name evidence="4" type="ORF">DOS76_12020</name>
    <name evidence="3" type="ORF">DOS83_00970</name>
    <name evidence="2" type="ORF">I9026_07985</name>
</gene>
<evidence type="ECO:0000313" key="6">
    <source>
        <dbReference type="Proteomes" id="UP000256562"/>
    </source>
</evidence>
<evidence type="ECO:0000313" key="2">
    <source>
        <dbReference type="EMBL" id="MBH9581312.1"/>
    </source>
</evidence>
<dbReference type="EMBL" id="QKYD01000175">
    <property type="protein sequence ID" value="REI18911.1"/>
    <property type="molecule type" value="Genomic_DNA"/>
</dbReference>
<feature type="transmembrane region" description="Helical" evidence="1">
    <location>
        <begin position="12"/>
        <end position="38"/>
    </location>
</feature>
<reference evidence="2 7" key="2">
    <citation type="submission" date="2020-12" db="EMBL/GenBank/DDBJ databases">
        <title>Genomic analysis of Staphylococcus felis from a cat with skin infection.</title>
        <authorList>
            <person name="Aslantas O."/>
            <person name="Keskin O."/>
            <person name="Buyukaltay K."/>
            <person name="Gullu Yucetepe A."/>
        </authorList>
    </citation>
    <scope>NUCLEOTIDE SEQUENCE [LARGE SCALE GENOMIC DNA]</scope>
    <source>
        <strain evidence="2 7">HARRANVET</strain>
    </source>
</reference>
<keyword evidence="2" id="KW-0804">Transcription</keyword>
<dbReference type="AlphaFoldDB" id="A0A3E0IEF7"/>
<keyword evidence="1" id="KW-1133">Transmembrane helix</keyword>
<evidence type="ECO:0000313" key="4">
    <source>
        <dbReference type="EMBL" id="REI18911.1"/>
    </source>
</evidence>
<protein>
    <submittedName>
        <fullName evidence="2">DNA-directed RNA polymerase subunit beta</fullName>
    </submittedName>
</protein>
<keyword evidence="2" id="KW-0240">DNA-directed RNA polymerase</keyword>
<dbReference type="GO" id="GO:0000428">
    <property type="term" value="C:DNA-directed RNA polymerase complex"/>
    <property type="evidence" value="ECO:0007669"/>
    <property type="project" value="UniProtKB-KW"/>
</dbReference>
<dbReference type="OrthoDB" id="2404021at2"/>
<dbReference type="Proteomes" id="UP000256562">
    <property type="component" value="Unassembled WGS sequence"/>
</dbReference>
<name>A0A3E0IEF7_9STAP</name>
<proteinExistence type="predicted"/>
<dbReference type="Proteomes" id="UP000597038">
    <property type="component" value="Unassembled WGS sequence"/>
</dbReference>
<organism evidence="3 6">
    <name type="scientific">Staphylococcus felis</name>
    <dbReference type="NCBI Taxonomy" id="46127"/>
    <lineage>
        <taxon>Bacteria</taxon>
        <taxon>Bacillati</taxon>
        <taxon>Bacillota</taxon>
        <taxon>Bacilli</taxon>
        <taxon>Bacillales</taxon>
        <taxon>Staphylococcaceae</taxon>
        <taxon>Staphylococcus</taxon>
    </lineage>
</organism>
<evidence type="ECO:0000313" key="3">
    <source>
        <dbReference type="EMBL" id="REI00795.1"/>
    </source>
</evidence>
<evidence type="ECO:0000313" key="7">
    <source>
        <dbReference type="Proteomes" id="UP000597038"/>
    </source>
</evidence>
<evidence type="ECO:0000256" key="1">
    <source>
        <dbReference type="SAM" id="Phobius"/>
    </source>
</evidence>
<comment type="caution">
    <text evidence="3">The sequence shown here is derived from an EMBL/GenBank/DDBJ whole genome shotgun (WGS) entry which is preliminary data.</text>
</comment>
<dbReference type="EMBL" id="JAEDAQ010000012">
    <property type="protein sequence ID" value="MBH9581312.1"/>
    <property type="molecule type" value="Genomic_DNA"/>
</dbReference>
<reference evidence="5 6" key="1">
    <citation type="journal article" date="2018" name="Vet. Microbiol.">
        <title>Characterisation of Staphylococcus felis isolated from cats using whole genome sequencing.</title>
        <authorList>
            <person name="Worthing K."/>
            <person name="Pang S."/>
            <person name="Trott D.J."/>
            <person name="Abraham S."/>
            <person name="Coombs G.W."/>
            <person name="Jordan D."/>
            <person name="McIntyre L."/>
            <person name="Davies M.R."/>
            <person name="Norris J."/>
        </authorList>
    </citation>
    <scope>NUCLEOTIDE SEQUENCE [LARGE SCALE GENOMIC DNA]</scope>
    <source>
        <strain evidence="4 5">F25</strain>
        <strain evidence="3 6">F9</strain>
    </source>
</reference>
<keyword evidence="1" id="KW-0812">Transmembrane</keyword>
<keyword evidence="7" id="KW-1185">Reference proteome</keyword>
<keyword evidence="1" id="KW-0472">Membrane</keyword>
<evidence type="ECO:0000313" key="5">
    <source>
        <dbReference type="Proteomes" id="UP000256337"/>
    </source>
</evidence>
<dbReference type="EMBL" id="QKXQ01000042">
    <property type="protein sequence ID" value="REI00795.1"/>
    <property type="molecule type" value="Genomic_DNA"/>
</dbReference>